<keyword evidence="2" id="KW-1185">Reference proteome</keyword>
<organism evidence="1 2">
    <name type="scientific">Leptospira mayottensis</name>
    <dbReference type="NCBI Taxonomy" id="1137606"/>
    <lineage>
        <taxon>Bacteria</taxon>
        <taxon>Pseudomonadati</taxon>
        <taxon>Spirochaetota</taxon>
        <taxon>Spirochaetia</taxon>
        <taxon>Leptospirales</taxon>
        <taxon>Leptospiraceae</taxon>
        <taxon>Leptospira</taxon>
    </lineage>
</organism>
<dbReference type="EMBL" id="CP030144">
    <property type="protein sequence ID" value="AXR64166.1"/>
    <property type="molecule type" value="Genomic_DNA"/>
</dbReference>
<protein>
    <submittedName>
        <fullName evidence="1">Uncharacterized protein</fullName>
    </submittedName>
</protein>
<evidence type="ECO:0000313" key="2">
    <source>
        <dbReference type="Proteomes" id="UP000258889"/>
    </source>
</evidence>
<name>A0ABN5NS20_9LEPT</name>
<evidence type="ECO:0000313" key="1">
    <source>
        <dbReference type="EMBL" id="AXR64166.1"/>
    </source>
</evidence>
<dbReference type="Proteomes" id="UP000258889">
    <property type="component" value="Chromosome i"/>
</dbReference>
<proteinExistence type="predicted"/>
<gene>
    <name evidence="1" type="ORF">DQM28_07970</name>
</gene>
<reference evidence="1 2" key="2">
    <citation type="submission" date="2018-09" db="EMBL/GenBank/DDBJ databases">
        <title>Complete Genome sequences of three Leptospira mayottensis isolates obtained from Tenrecid mammals endemic to the Malagasy region.</title>
        <authorList>
            <person name="Cordonin C."/>
            <person name="Toty C."/>
        </authorList>
    </citation>
    <scope>NUCLEOTIDE SEQUENCE [LARGE SCALE GENOMIC DNA]</scope>
    <source>
        <strain evidence="1 2">MDI222</strain>
    </source>
</reference>
<accession>A0ABN5NS20</accession>
<sequence length="60" mass="7077">MLAFPRTIYFTEIYRVNIVCVVVFSKNFTIPRWFCLKASSLKKSRKIPKGEDSKKSPCRF</sequence>
<reference evidence="1 2" key="1">
    <citation type="submission" date="2018-06" db="EMBL/GenBank/DDBJ databases">
        <authorList>
            <person name="Tortosa P."/>
        </authorList>
    </citation>
    <scope>NUCLEOTIDE SEQUENCE [LARGE SCALE GENOMIC DNA]</scope>
    <source>
        <strain evidence="1 2">MDI222</strain>
    </source>
</reference>